<dbReference type="RefSeq" id="XP_014483380.1">
    <property type="nucleotide sequence ID" value="XM_014627894.1"/>
</dbReference>
<organism evidence="11 12">
    <name type="scientific">Dinoponera quadriceps</name>
    <name type="common">South American ant</name>
    <dbReference type="NCBI Taxonomy" id="609295"/>
    <lineage>
        <taxon>Eukaryota</taxon>
        <taxon>Metazoa</taxon>
        <taxon>Ecdysozoa</taxon>
        <taxon>Arthropoda</taxon>
        <taxon>Hexapoda</taxon>
        <taxon>Insecta</taxon>
        <taxon>Pterygota</taxon>
        <taxon>Neoptera</taxon>
        <taxon>Endopterygota</taxon>
        <taxon>Hymenoptera</taxon>
        <taxon>Apocrita</taxon>
        <taxon>Aculeata</taxon>
        <taxon>Formicoidea</taxon>
        <taxon>Formicidae</taxon>
        <taxon>Ponerinae</taxon>
        <taxon>Ponerini</taxon>
        <taxon>Dinoponera</taxon>
    </lineage>
</organism>
<dbReference type="InterPro" id="IPR023534">
    <property type="entry name" value="Rof/RNase_P-like"/>
</dbReference>
<evidence type="ECO:0000256" key="9">
    <source>
        <dbReference type="ARBA" id="ARBA00022801"/>
    </source>
</evidence>
<comment type="function">
    <text evidence="1">Component of ribonuclease P, a ribonucleoprotein complex that generates mature tRNA molecules by cleaving their 5'-ends.</text>
</comment>
<dbReference type="CTD" id="10775"/>
<dbReference type="GO" id="GO:0001682">
    <property type="term" value="P:tRNA 5'-leader removal"/>
    <property type="evidence" value="ECO:0007669"/>
    <property type="project" value="InterPro"/>
</dbReference>
<evidence type="ECO:0000256" key="7">
    <source>
        <dbReference type="ARBA" id="ARBA00022722"/>
    </source>
</evidence>
<accession>A0A6P3XXT3</accession>
<dbReference type="GO" id="GO:0016787">
    <property type="term" value="F:hydrolase activity"/>
    <property type="evidence" value="ECO:0007669"/>
    <property type="project" value="UniProtKB-KW"/>
</dbReference>
<comment type="similarity">
    <text evidence="3">Belongs to the eukaryotic/archaeal RNase P protein component 1 family.</text>
</comment>
<dbReference type="GO" id="GO:0000172">
    <property type="term" value="C:ribonuclease MRP complex"/>
    <property type="evidence" value="ECO:0007669"/>
    <property type="project" value="InterPro"/>
</dbReference>
<reference evidence="12" key="1">
    <citation type="submission" date="2025-08" db="UniProtKB">
        <authorList>
            <consortium name="RefSeq"/>
        </authorList>
    </citation>
    <scope>IDENTIFICATION</scope>
</reference>
<evidence type="ECO:0000256" key="2">
    <source>
        <dbReference type="ARBA" id="ARBA00004123"/>
    </source>
</evidence>
<evidence type="ECO:0000313" key="11">
    <source>
        <dbReference type="Proteomes" id="UP000515204"/>
    </source>
</evidence>
<keyword evidence="7" id="KW-0540">Nuclease</keyword>
<dbReference type="InterPro" id="IPR002730">
    <property type="entry name" value="Rpp29/RNP1"/>
</dbReference>
<dbReference type="GO" id="GO:0033204">
    <property type="term" value="F:ribonuclease P RNA binding"/>
    <property type="evidence" value="ECO:0007669"/>
    <property type="project" value="InterPro"/>
</dbReference>
<evidence type="ECO:0000256" key="8">
    <source>
        <dbReference type="ARBA" id="ARBA00022759"/>
    </source>
</evidence>
<evidence type="ECO:0000256" key="6">
    <source>
        <dbReference type="ARBA" id="ARBA00022694"/>
    </source>
</evidence>
<dbReference type="InterPro" id="IPR036980">
    <property type="entry name" value="RNase_P/MRP_Rpp29_sf"/>
</dbReference>
<dbReference type="InterPro" id="IPR023538">
    <property type="entry name" value="RNP1"/>
</dbReference>
<dbReference type="AlphaFoldDB" id="A0A6P3XXT3"/>
<dbReference type="GeneID" id="106748940"/>
<dbReference type="GO" id="GO:0005634">
    <property type="term" value="C:nucleus"/>
    <property type="evidence" value="ECO:0007669"/>
    <property type="project" value="UniProtKB-SubCell"/>
</dbReference>
<evidence type="ECO:0000256" key="10">
    <source>
        <dbReference type="ARBA" id="ARBA00046486"/>
    </source>
</evidence>
<protein>
    <recommendedName>
        <fullName evidence="4">Ribonuclease P protein subunit p29</fullName>
    </recommendedName>
</protein>
<evidence type="ECO:0000256" key="5">
    <source>
        <dbReference type="ARBA" id="ARBA00022490"/>
    </source>
</evidence>
<keyword evidence="6" id="KW-0819">tRNA processing</keyword>
<evidence type="ECO:0000313" key="12">
    <source>
        <dbReference type="RefSeq" id="XP_014483380.1"/>
    </source>
</evidence>
<dbReference type="HAMAP" id="MF_00754">
    <property type="entry name" value="RNase_P_1"/>
    <property type="match status" value="1"/>
</dbReference>
<gene>
    <name evidence="12" type="primary">LOC106748940</name>
</gene>
<evidence type="ECO:0000256" key="4">
    <source>
        <dbReference type="ARBA" id="ARBA00016225"/>
    </source>
</evidence>
<evidence type="ECO:0000256" key="3">
    <source>
        <dbReference type="ARBA" id="ARBA00006181"/>
    </source>
</evidence>
<keyword evidence="11" id="KW-1185">Reference proteome</keyword>
<proteinExistence type="inferred from homology"/>
<dbReference type="InterPro" id="IPR016848">
    <property type="entry name" value="RNase_P/MRP_Rpp29-subunit"/>
</dbReference>
<dbReference type="PANTHER" id="PTHR13348:SF0">
    <property type="entry name" value="RIBONUCLEASE P PROTEIN SUBUNIT P29"/>
    <property type="match status" value="1"/>
</dbReference>
<dbReference type="Pfam" id="PF01868">
    <property type="entry name" value="RNase_P-MRP_p29"/>
    <property type="match status" value="1"/>
</dbReference>
<keyword evidence="9" id="KW-0378">Hydrolase</keyword>
<dbReference type="KEGG" id="dqu:106748940"/>
<evidence type="ECO:0000256" key="1">
    <source>
        <dbReference type="ARBA" id="ARBA00002435"/>
    </source>
</evidence>
<sequence length="227" mass="26008">MSSYAKLCSPLPEHLTNAIAICENKDQYIVNFLQKTLPSSDCKSIPEEMRKTFIFDKFKVKHKPKINNRGKFLSVKKRLRLGLSQVGHGSNMKYSDVLPLNQLWLKYMKEMLGNKPFTSIPKNSTDPNWENINQQLVKADFHGAKISIIRSRCPSLTGLKGIVIQDTKNTFRICGTDNVIRTIPKDIVTIHIHLDNGVILKSFGRQLCVRPVERMVKKFKNTRIVQL</sequence>
<comment type="subunit">
    <text evidence="10">Component of nuclear RNase P and RNase MRP ribonucleoproteins. RNase P consists of a catalytic RNA moiety and 10 different protein chains; POP1, POP4, POP5, POP7, RPP14, RPP21, RPP25, RPP30, RPP38 and RPP40. Within the RNase P complex, POP1, POP7 and RPP25 form the 'finger' subcomplex, POP5, RPP14, RPP40 and homodimeric RPP30 form the 'palm' subcomplex, and RPP21, POP4 and RPP38 form the 'wrist' subcomplex. All subunits of the RNase P complex interact with the catalytic RNA. Several subunits of RNase P are also part of the RNase MRP complex. RNase MRP consists of a catalytic RNA moiety and about 8 protein subunits; POP1, POP7, RPP25, RPP30, RPP38, RPP40 and possibly also POP4 and POP5.</text>
</comment>
<dbReference type="OrthoDB" id="124041at2759"/>
<dbReference type="Proteomes" id="UP000515204">
    <property type="component" value="Unplaced"/>
</dbReference>
<keyword evidence="8" id="KW-0255">Endonuclease</keyword>
<keyword evidence="5" id="KW-0963">Cytoplasm</keyword>
<dbReference type="GO" id="GO:0004519">
    <property type="term" value="F:endonuclease activity"/>
    <property type="evidence" value="ECO:0007669"/>
    <property type="project" value="UniProtKB-KW"/>
</dbReference>
<dbReference type="GO" id="GO:0006364">
    <property type="term" value="P:rRNA processing"/>
    <property type="evidence" value="ECO:0007669"/>
    <property type="project" value="TreeGrafter"/>
</dbReference>
<dbReference type="PANTHER" id="PTHR13348">
    <property type="entry name" value="RIBONUCLEASE P SUBUNIT P29"/>
    <property type="match status" value="1"/>
</dbReference>
<dbReference type="SUPFAM" id="SSF101744">
    <property type="entry name" value="Rof/RNase P subunit-like"/>
    <property type="match status" value="1"/>
</dbReference>
<dbReference type="Gene3D" id="2.30.30.210">
    <property type="entry name" value="Ribonuclease P/MRP, subunit p29"/>
    <property type="match status" value="1"/>
</dbReference>
<dbReference type="SMART" id="SM00538">
    <property type="entry name" value="POP4"/>
    <property type="match status" value="1"/>
</dbReference>
<comment type="subcellular location">
    <subcellularLocation>
        <location evidence="2">Nucleus</location>
    </subcellularLocation>
</comment>
<dbReference type="GO" id="GO:0030677">
    <property type="term" value="C:ribonuclease P complex"/>
    <property type="evidence" value="ECO:0007669"/>
    <property type="project" value="InterPro"/>
</dbReference>
<name>A0A6P3XXT3_DINQU</name>